<comment type="caution">
    <text evidence="5">The sequence shown here is derived from an EMBL/GenBank/DDBJ whole genome shotgun (WGS) entry which is preliminary data.</text>
</comment>
<dbReference type="Proteomes" id="UP000095767">
    <property type="component" value="Unassembled WGS sequence"/>
</dbReference>
<accession>A0A1E5VNH0</accession>
<evidence type="ECO:0000256" key="2">
    <source>
        <dbReference type="ARBA" id="ARBA00022729"/>
    </source>
</evidence>
<dbReference type="Pfam" id="PF00657">
    <property type="entry name" value="Lipase_GDSL"/>
    <property type="match status" value="1"/>
</dbReference>
<evidence type="ECO:0000256" key="4">
    <source>
        <dbReference type="ARBA" id="ARBA00023180"/>
    </source>
</evidence>
<proteinExistence type="inferred from homology"/>
<dbReference type="SUPFAM" id="SSF52266">
    <property type="entry name" value="SGNH hydrolase"/>
    <property type="match status" value="1"/>
</dbReference>
<dbReference type="InterPro" id="IPR001087">
    <property type="entry name" value="GDSL"/>
</dbReference>
<organism evidence="5 6">
    <name type="scientific">Dichanthelium oligosanthes</name>
    <dbReference type="NCBI Taxonomy" id="888268"/>
    <lineage>
        <taxon>Eukaryota</taxon>
        <taxon>Viridiplantae</taxon>
        <taxon>Streptophyta</taxon>
        <taxon>Embryophyta</taxon>
        <taxon>Tracheophyta</taxon>
        <taxon>Spermatophyta</taxon>
        <taxon>Magnoliopsida</taxon>
        <taxon>Liliopsida</taxon>
        <taxon>Poales</taxon>
        <taxon>Poaceae</taxon>
        <taxon>PACMAD clade</taxon>
        <taxon>Panicoideae</taxon>
        <taxon>Panicodae</taxon>
        <taxon>Paniceae</taxon>
        <taxon>Dichantheliinae</taxon>
        <taxon>Dichanthelium</taxon>
    </lineage>
</organism>
<reference evidence="5 6" key="1">
    <citation type="submission" date="2016-09" db="EMBL/GenBank/DDBJ databases">
        <title>The draft genome of Dichanthelium oligosanthes: A C3 panicoid grass species.</title>
        <authorList>
            <person name="Studer A.J."/>
            <person name="Schnable J.C."/>
            <person name="Brutnell T.P."/>
        </authorList>
    </citation>
    <scope>NUCLEOTIDE SEQUENCE [LARGE SCALE GENOMIC DNA]</scope>
    <source>
        <strain evidence="6">cv. Kellogg 1175</strain>
        <tissue evidence="5">Leaf</tissue>
    </source>
</reference>
<keyword evidence="3" id="KW-0378">Hydrolase</keyword>
<keyword evidence="6" id="KW-1185">Reference proteome</keyword>
<name>A0A1E5VNH0_9POAL</name>
<dbReference type="GO" id="GO:0016788">
    <property type="term" value="F:hydrolase activity, acting on ester bonds"/>
    <property type="evidence" value="ECO:0007669"/>
    <property type="project" value="InterPro"/>
</dbReference>
<keyword evidence="4" id="KW-0325">Glycoprotein</keyword>
<evidence type="ECO:0000313" key="6">
    <source>
        <dbReference type="Proteomes" id="UP000095767"/>
    </source>
</evidence>
<comment type="similarity">
    <text evidence="1">Belongs to the 'GDSL' lipolytic enzyme family.</text>
</comment>
<evidence type="ECO:0000313" key="5">
    <source>
        <dbReference type="EMBL" id="OEL26666.1"/>
    </source>
</evidence>
<dbReference type="AlphaFoldDB" id="A0A1E5VNH0"/>
<dbReference type="PANTHER" id="PTHR22835:SF676">
    <property type="entry name" value="GDSL ESTERASE_LIPASE"/>
    <property type="match status" value="1"/>
</dbReference>
<dbReference type="InterPro" id="IPR036514">
    <property type="entry name" value="SGNH_hydro_sf"/>
</dbReference>
<dbReference type="InterPro" id="IPR035669">
    <property type="entry name" value="SGNH_plant_lipase-like"/>
</dbReference>
<dbReference type="Gene3D" id="3.40.50.1110">
    <property type="entry name" value="SGNH hydrolase"/>
    <property type="match status" value="1"/>
</dbReference>
<evidence type="ECO:0000256" key="3">
    <source>
        <dbReference type="ARBA" id="ARBA00022801"/>
    </source>
</evidence>
<keyword evidence="2" id="KW-0732">Signal</keyword>
<dbReference type="CDD" id="cd01837">
    <property type="entry name" value="SGNH_plant_lipase_like"/>
    <property type="match status" value="1"/>
</dbReference>
<gene>
    <name evidence="5" type="ORF">BAE44_0012316</name>
</gene>
<dbReference type="OrthoDB" id="655468at2759"/>
<sequence>MELSGAALVSSSSSLKVLRFLLVLVAVAAALSTQLLPSLVAVVPSWPLFSAPRINKQQPGPPRCIVFNFGDSNTDTGNLVAGAGVRLHRPVGRRFFGKPSGRYSDGRLYIDFICERLGLDHLSPYLESSGVSFRQGANFAVAGATTGGAADAASTSFNLGTQVRQFRHFKARTADLQPRGLGSGLTSQEFQNAVYTFDIGQNDLQAAFSAGISYERILETIIPAIVARIKNAITMLHEAGGRKFVLHNTGPLGCLPSMLARRGGELDHAGCLVDPNGVARAFNAQLGRLCRELHAKFANATVVCVDMYAIKYGLFANHTAHGFSEPLMACCGSGGPPYNYRAGKACGSPKVKACQDGDRRISWDGVHYTEAANRVVADEILSAEYSDPPLRLQTLCSSRS</sequence>
<protein>
    <submittedName>
        <fullName evidence="5">GDSL esterase/lipase LIP-4</fullName>
    </submittedName>
</protein>
<dbReference type="PANTHER" id="PTHR22835">
    <property type="entry name" value="ZINC FINGER FYVE DOMAIN CONTAINING PROTEIN"/>
    <property type="match status" value="1"/>
</dbReference>
<evidence type="ECO:0000256" key="1">
    <source>
        <dbReference type="ARBA" id="ARBA00008668"/>
    </source>
</evidence>
<dbReference type="EMBL" id="LWDX02034103">
    <property type="protein sequence ID" value="OEL26666.1"/>
    <property type="molecule type" value="Genomic_DNA"/>
</dbReference>